<dbReference type="PANTHER" id="PTHR11907">
    <property type="entry name" value="AMIDOPHOSPHORIBOSYLTRANSFERASE"/>
    <property type="match status" value="1"/>
</dbReference>
<dbReference type="NCBIfam" id="TIGR01134">
    <property type="entry name" value="purF"/>
    <property type="match status" value="1"/>
</dbReference>
<dbReference type="PIRSF" id="PIRSF000485">
    <property type="entry name" value="Amd_phspho_trans"/>
    <property type="match status" value="1"/>
</dbReference>
<keyword evidence="4 7" id="KW-0808">Transferase</keyword>
<dbReference type="CDD" id="cd00715">
    <property type="entry name" value="GPATase_N"/>
    <property type="match status" value="1"/>
</dbReference>
<keyword evidence="7" id="KW-0460">Magnesium</keyword>
<keyword evidence="7" id="KW-0004">4Fe-4S</keyword>
<evidence type="ECO:0000259" key="9">
    <source>
        <dbReference type="PROSITE" id="PS51278"/>
    </source>
</evidence>
<evidence type="ECO:0000256" key="2">
    <source>
        <dbReference type="ARBA" id="ARBA00010138"/>
    </source>
</evidence>
<dbReference type="InterPro" id="IPR005854">
    <property type="entry name" value="PurF"/>
</dbReference>
<dbReference type="Pfam" id="PF00156">
    <property type="entry name" value="Pribosyltran"/>
    <property type="match status" value="1"/>
</dbReference>
<comment type="similarity">
    <text evidence="2 7 8">In the C-terminal section; belongs to the purine/pyrimidine phosphoribosyltransferase family.</text>
</comment>
<evidence type="ECO:0000256" key="8">
    <source>
        <dbReference type="PIRNR" id="PIRNR000485"/>
    </source>
</evidence>
<dbReference type="InterPro" id="IPR017932">
    <property type="entry name" value="GATase_2_dom"/>
</dbReference>
<feature type="binding site" evidence="7">
    <location>
        <position position="319"/>
    </location>
    <ligand>
        <name>Mg(2+)</name>
        <dbReference type="ChEBI" id="CHEBI:18420"/>
    </ligand>
</feature>
<dbReference type="HAMAP" id="MF_01931">
    <property type="entry name" value="PurF"/>
    <property type="match status" value="1"/>
</dbReference>
<comment type="cofactor">
    <cofactor evidence="7">
        <name>[4Fe-4S] cluster</name>
        <dbReference type="ChEBI" id="CHEBI:49883"/>
    </cofactor>
    <text evidence="7">Binds 1 [4Fe-4S] cluster per subunit.</text>
</comment>
<dbReference type="Proteomes" id="UP001431572">
    <property type="component" value="Chromosome 1"/>
</dbReference>
<feature type="binding site" evidence="7">
    <location>
        <position position="272"/>
    </location>
    <ligand>
        <name>[4Fe-4S] cluster</name>
        <dbReference type="ChEBI" id="CHEBI:49883"/>
    </ligand>
</feature>
<evidence type="ECO:0000256" key="3">
    <source>
        <dbReference type="ARBA" id="ARBA00022676"/>
    </source>
</evidence>
<evidence type="ECO:0000313" key="11">
    <source>
        <dbReference type="Proteomes" id="UP001431572"/>
    </source>
</evidence>
<dbReference type="SUPFAM" id="SSF53271">
    <property type="entry name" value="PRTase-like"/>
    <property type="match status" value="1"/>
</dbReference>
<keyword evidence="11" id="KW-1185">Reference proteome</keyword>
<feature type="binding site" evidence="7">
    <location>
        <position position="382"/>
    </location>
    <ligand>
        <name>Mg(2+)</name>
        <dbReference type="ChEBI" id="CHEBI:18420"/>
    </ligand>
</feature>
<keyword evidence="5 7" id="KW-0658">Purine biosynthesis</keyword>
<dbReference type="RefSeq" id="WP_341467779.1">
    <property type="nucleotide sequence ID" value="NZ_CP128399.1"/>
</dbReference>
<accession>A0ABY9AYI3</accession>
<keyword evidence="7" id="KW-0411">Iron-sulfur</keyword>
<feature type="active site" description="Nucleophile" evidence="7">
    <location>
        <position position="29"/>
    </location>
</feature>
<comment type="catalytic activity">
    <reaction evidence="7 8">
        <text>5-phospho-beta-D-ribosylamine + L-glutamate + diphosphate = 5-phospho-alpha-D-ribose 1-diphosphate + L-glutamine + H2O</text>
        <dbReference type="Rhea" id="RHEA:14905"/>
        <dbReference type="ChEBI" id="CHEBI:15377"/>
        <dbReference type="ChEBI" id="CHEBI:29985"/>
        <dbReference type="ChEBI" id="CHEBI:33019"/>
        <dbReference type="ChEBI" id="CHEBI:58017"/>
        <dbReference type="ChEBI" id="CHEBI:58359"/>
        <dbReference type="ChEBI" id="CHEBI:58681"/>
        <dbReference type="EC" id="2.4.2.14"/>
    </reaction>
</comment>
<evidence type="ECO:0000256" key="4">
    <source>
        <dbReference type="ARBA" id="ARBA00022679"/>
    </source>
</evidence>
<dbReference type="InterPro" id="IPR000836">
    <property type="entry name" value="PRTase_dom"/>
</dbReference>
<comment type="function">
    <text evidence="7">Catalyzes the formation of phosphoribosylamine from phosphoribosylpyrophosphate (PRPP) and glutamine.</text>
</comment>
<evidence type="ECO:0000256" key="1">
    <source>
        <dbReference type="ARBA" id="ARBA00005209"/>
    </source>
</evidence>
<feature type="binding site" evidence="7">
    <location>
        <position position="470"/>
    </location>
    <ligand>
        <name>[4Fe-4S] cluster</name>
        <dbReference type="ChEBI" id="CHEBI:49883"/>
    </ligand>
</feature>
<dbReference type="EMBL" id="CP128399">
    <property type="protein sequence ID" value="WJW65891.1"/>
    <property type="molecule type" value="Genomic_DNA"/>
</dbReference>
<evidence type="ECO:0000256" key="5">
    <source>
        <dbReference type="ARBA" id="ARBA00022755"/>
    </source>
</evidence>
<name>A0ABY9AYI3_9CHLR</name>
<dbReference type="InterPro" id="IPR029055">
    <property type="entry name" value="Ntn_hydrolases_N"/>
</dbReference>
<dbReference type="SUPFAM" id="SSF56235">
    <property type="entry name" value="N-terminal nucleophile aminohydrolases (Ntn hydrolases)"/>
    <property type="match status" value="1"/>
</dbReference>
<dbReference type="Pfam" id="PF13522">
    <property type="entry name" value="GATase_6"/>
    <property type="match status" value="1"/>
</dbReference>
<reference evidence="10" key="1">
    <citation type="journal article" date="2024" name="Nature">
        <title>Anoxygenic phototroph of the Chloroflexota uses a type I reaction centre.</title>
        <authorList>
            <person name="Tsuji J.M."/>
            <person name="Shaw N.A."/>
            <person name="Nagashima S."/>
            <person name="Venkiteswaran J.J."/>
            <person name="Schiff S.L."/>
            <person name="Watanabe T."/>
            <person name="Fukui M."/>
            <person name="Hanada S."/>
            <person name="Tank M."/>
            <person name="Neufeld J.D."/>
        </authorList>
    </citation>
    <scope>NUCLEOTIDE SEQUENCE</scope>
    <source>
        <strain evidence="10">L227-S17</strain>
    </source>
</reference>
<keyword evidence="7" id="KW-0408">Iron</keyword>
<comment type="cofactor">
    <cofactor evidence="7">
        <name>Mg(2+)</name>
        <dbReference type="ChEBI" id="CHEBI:18420"/>
    </cofactor>
    <text evidence="7">Binds 1 Mg(2+) ion per subunit.</text>
</comment>
<dbReference type="PROSITE" id="PS51278">
    <property type="entry name" value="GATASE_TYPE_2"/>
    <property type="match status" value="1"/>
</dbReference>
<proteinExistence type="inferred from homology"/>
<dbReference type="EC" id="2.4.2.14" evidence="7"/>
<feature type="binding site" evidence="7">
    <location>
        <position position="381"/>
    </location>
    <ligand>
        <name>Mg(2+)</name>
        <dbReference type="ChEBI" id="CHEBI:18420"/>
    </ligand>
</feature>
<evidence type="ECO:0000256" key="6">
    <source>
        <dbReference type="ARBA" id="ARBA00022962"/>
    </source>
</evidence>
<organism evidence="10 11">
    <name type="scientific">Candidatus Chlorohelix allophototropha</name>
    <dbReference type="NCBI Taxonomy" id="3003348"/>
    <lineage>
        <taxon>Bacteria</taxon>
        <taxon>Bacillati</taxon>
        <taxon>Chloroflexota</taxon>
        <taxon>Chloroflexia</taxon>
        <taxon>Candidatus Chloroheliales</taxon>
        <taxon>Candidatus Chloroheliaceae</taxon>
        <taxon>Candidatus Chlorohelix</taxon>
    </lineage>
</organism>
<feature type="binding site" evidence="7">
    <location>
        <position position="473"/>
    </location>
    <ligand>
        <name>[4Fe-4S] cluster</name>
        <dbReference type="ChEBI" id="CHEBI:49883"/>
    </ligand>
</feature>
<keyword evidence="3 7" id="KW-0328">Glycosyltransferase</keyword>
<dbReference type="InterPro" id="IPR029057">
    <property type="entry name" value="PRTase-like"/>
</dbReference>
<protein>
    <recommendedName>
        <fullName evidence="7">Amidophosphoribosyltransferase</fullName>
        <shortName evidence="7">ATase</shortName>
        <ecNumber evidence="7">2.4.2.14</ecNumber>
    </recommendedName>
    <alternativeName>
        <fullName evidence="7">Glutamine phosphoribosylpyrophosphate amidotransferase</fullName>
        <shortName evidence="7">GPATase</shortName>
    </alternativeName>
</protein>
<dbReference type="Gene3D" id="3.60.20.10">
    <property type="entry name" value="Glutamine Phosphoribosylpyrophosphate, subunit 1, domain 1"/>
    <property type="match status" value="1"/>
</dbReference>
<feature type="binding site" evidence="7">
    <location>
        <position position="419"/>
    </location>
    <ligand>
        <name>[4Fe-4S] cluster</name>
        <dbReference type="ChEBI" id="CHEBI:49883"/>
    </ligand>
</feature>
<comment type="pathway">
    <text evidence="1 7 8">Purine metabolism; IMP biosynthesis via de novo pathway; N(1)-(5-phospho-D-ribosyl)glycinamide from 5-phospho-alpha-D-ribose 1-diphosphate: step 1/2.</text>
</comment>
<gene>
    <name evidence="7 10" type="primary">purF</name>
    <name evidence="10" type="ORF">OZ401_001671</name>
</gene>
<dbReference type="InterPro" id="IPR035584">
    <property type="entry name" value="PurF_N"/>
</dbReference>
<dbReference type="Gene3D" id="3.40.50.2020">
    <property type="match status" value="1"/>
</dbReference>
<dbReference type="GO" id="GO:0004044">
    <property type="term" value="F:amidophosphoribosyltransferase activity"/>
    <property type="evidence" value="ECO:0007669"/>
    <property type="project" value="UniProtKB-EC"/>
</dbReference>
<keyword evidence="6 7" id="KW-0315">Glutamine amidotransferase</keyword>
<keyword evidence="7" id="KW-0479">Metal-binding</keyword>
<evidence type="ECO:0000313" key="10">
    <source>
        <dbReference type="EMBL" id="WJW65891.1"/>
    </source>
</evidence>
<feature type="domain" description="Glutamine amidotransferase type-2" evidence="9">
    <location>
        <begin position="29"/>
        <end position="251"/>
    </location>
</feature>
<dbReference type="CDD" id="cd06223">
    <property type="entry name" value="PRTases_typeI"/>
    <property type="match status" value="1"/>
</dbReference>
<evidence type="ECO:0000256" key="7">
    <source>
        <dbReference type="HAMAP-Rule" id="MF_01931"/>
    </source>
</evidence>
<sequence>MAKSNSRRVLQINNAIIRDSLDDKPRDECGVFGIVAPKRQIARLIHFGLYALQHRGQESAGIAVWDGKDLGLRKSMGLVSEVFDDRILSQLQGYMGVGHVRYSTTGSSNLANAGPFEAHDPVLGYVVVAHNGNVVNASELREELLNAGVKLGGTTDTEVITHILALAPGANWHEKLYNGAKRLRGAFSLAVMTQHHVYAIRDPFGIRPLSVGQLNDGGGWIVCSETCALDTVDASYEFDVEPGEILELSESGAKTISRLPRWEAPEHQAALCATELFYIARPDSNISGRNVYMVREELGRWLAREHSVEADLVIGVPDSGIPAAAGYAQESGLPYREGIIKNRYIGRTFIQPDPQMRRRSVQLKLNPLRPILEGKRVVVVDDSIVRGNTTRGIVSMLRTIGGAREVHLRISAPPILHPCVLGIDTGTYEELIANRLTVEQIRQHVDADSLGFLSADNFVTASGINKNRLCLACFNGHYPIDFKYVPGGAKLAMESL</sequence>